<dbReference type="PIRSF" id="PIRSF004681">
    <property type="entry name" value="UCP004681"/>
    <property type="match status" value="1"/>
</dbReference>
<dbReference type="EMBL" id="JACSNV010000023">
    <property type="protein sequence ID" value="MBM6878839.1"/>
    <property type="molecule type" value="Genomic_DNA"/>
</dbReference>
<dbReference type="PANTHER" id="PTHR30615">
    <property type="entry name" value="UNCHARACTERIZED PROTEIN YJBQ-RELATED"/>
    <property type="match status" value="1"/>
</dbReference>
<organism evidence="2 3">
    <name type="scientific">Anaerotignum lactatifermentans</name>
    <dbReference type="NCBI Taxonomy" id="160404"/>
    <lineage>
        <taxon>Bacteria</taxon>
        <taxon>Bacillati</taxon>
        <taxon>Bacillota</taxon>
        <taxon>Clostridia</taxon>
        <taxon>Lachnospirales</taxon>
        <taxon>Anaerotignaceae</taxon>
        <taxon>Anaerotignum</taxon>
    </lineage>
</organism>
<keyword evidence="3" id="KW-1185">Reference proteome</keyword>
<dbReference type="Gene3D" id="2.60.120.460">
    <property type="entry name" value="YjbQ-like"/>
    <property type="match status" value="1"/>
</dbReference>
<comment type="caution">
    <text evidence="2">The sequence shown here is derived from an EMBL/GenBank/DDBJ whole genome shotgun (WGS) entry which is preliminary data.</text>
</comment>
<dbReference type="InterPro" id="IPR035917">
    <property type="entry name" value="YjbQ-like_sf"/>
</dbReference>
<evidence type="ECO:0000313" key="2">
    <source>
        <dbReference type="EMBL" id="MBM6878839.1"/>
    </source>
</evidence>
<dbReference type="NCBIfam" id="TIGR00149">
    <property type="entry name" value="TIGR00149_YjbQ"/>
    <property type="match status" value="1"/>
</dbReference>
<gene>
    <name evidence="2" type="ORF">H9X83_11860</name>
</gene>
<comment type="similarity">
    <text evidence="1">Belongs to the UPF0047 family.</text>
</comment>
<evidence type="ECO:0000313" key="3">
    <source>
        <dbReference type="Proteomes" id="UP000729290"/>
    </source>
</evidence>
<dbReference type="Pfam" id="PF01894">
    <property type="entry name" value="YjbQ"/>
    <property type="match status" value="1"/>
</dbReference>
<protein>
    <submittedName>
        <fullName evidence="2">YjbQ family protein</fullName>
    </submittedName>
</protein>
<proteinExistence type="inferred from homology"/>
<evidence type="ECO:0000256" key="1">
    <source>
        <dbReference type="ARBA" id="ARBA00005534"/>
    </source>
</evidence>
<sequence>MVVLKKIQRLSKSPEEYMNITEEVHRLVEESGVKDGIAFVLTAHTTTGIMVNEALPCVEKDISELMEGLVPVDAPYVHAHFLPDYGATGNNSQGHLKSMLMGNHCAFPVIDGKIVCGGAQEIYLVDFDGPQRRTVYVEVMGEA</sequence>
<name>A0ABS2GEA7_9FIRM</name>
<reference evidence="2 3" key="1">
    <citation type="journal article" date="2021" name="Sci. Rep.">
        <title>The distribution of antibiotic resistance genes in chicken gut microbiota commensals.</title>
        <authorList>
            <person name="Juricova H."/>
            <person name="Matiasovicova J."/>
            <person name="Kubasova T."/>
            <person name="Cejkova D."/>
            <person name="Rychlik I."/>
        </authorList>
    </citation>
    <scope>NUCLEOTIDE SEQUENCE [LARGE SCALE GENOMIC DNA]</scope>
    <source>
        <strain evidence="2 3">An431b</strain>
    </source>
</reference>
<dbReference type="PANTHER" id="PTHR30615:SF8">
    <property type="entry name" value="UPF0047 PROTEIN C4A8.02C"/>
    <property type="match status" value="1"/>
</dbReference>
<dbReference type="SUPFAM" id="SSF111038">
    <property type="entry name" value="YjbQ-like"/>
    <property type="match status" value="1"/>
</dbReference>
<dbReference type="InterPro" id="IPR001602">
    <property type="entry name" value="UPF0047_YjbQ-like"/>
</dbReference>
<dbReference type="RefSeq" id="WP_205134446.1">
    <property type="nucleotide sequence ID" value="NZ_JACSNT010000020.1"/>
</dbReference>
<accession>A0ABS2GEA7</accession>
<dbReference type="Proteomes" id="UP000729290">
    <property type="component" value="Unassembled WGS sequence"/>
</dbReference>